<dbReference type="AlphaFoldDB" id="A0A5N4D7U8"/>
<name>A0A5N4D7U8_CAMDR</name>
<organism evidence="2 3">
    <name type="scientific">Camelus dromedarius</name>
    <name type="common">Dromedary</name>
    <name type="synonym">Arabian camel</name>
    <dbReference type="NCBI Taxonomy" id="9838"/>
    <lineage>
        <taxon>Eukaryota</taxon>
        <taxon>Metazoa</taxon>
        <taxon>Chordata</taxon>
        <taxon>Craniata</taxon>
        <taxon>Vertebrata</taxon>
        <taxon>Euteleostomi</taxon>
        <taxon>Mammalia</taxon>
        <taxon>Eutheria</taxon>
        <taxon>Laurasiatheria</taxon>
        <taxon>Artiodactyla</taxon>
        <taxon>Tylopoda</taxon>
        <taxon>Camelidae</taxon>
        <taxon>Camelus</taxon>
    </lineage>
</organism>
<gene>
    <name evidence="2" type="ORF">Cadr_000018120</name>
</gene>
<proteinExistence type="predicted"/>
<evidence type="ECO:0000313" key="3">
    <source>
        <dbReference type="Proteomes" id="UP000299084"/>
    </source>
</evidence>
<sequence length="903" mass="98410">MSISWPPSPTPAPILVLGGITVRGEPTLGVLPRAHDRRWLGWSKPLMGLWMNSSERPTSPVHTWCSEPPELEPETSEPEQGRETTCSNKARKGRMGPGIPDLPLTVRDACTQLLVWHQRAVPTAPETLHPFPQQMCGKHGLRGRLEHESSRCVGQGWTQSSPSLLPQGPWREPMQRCPELAHLSPILEGLLLILQLSLQLQLVGEGDHGRAHHVWALRPKALCRPAKPEREQTAPPRALPEQTLMTVVALRPQGQSQRRGGGLEALSCGAASFPHDGSSHLYLPPTQLYPLLRLSSWVSAVLQQVSSAPSRGLLRKRLGPQRSITNRPWDLEVPYQPCNSPESSQQLERGLLGETGRSWEKAGWGGRWGKAWAPFHCSQPGREGHWCSRPEEANSLIFPILSPLLVPSNPDKTVSHLSPHTSWGGSPTAPALGLQRRARSSRPLMGRGPDLPAAGTCLPLPQPSVSATHFFLNMEIRGAVMGGVNGDAPRGSACWSSTGHFVGPKCNVLDLPPMEERGVQVWPQQGGRAPLLPPSKKMKDTGRCAGSGFLLSTCCRYLCRGGQWLKDVCHCTEAVLRGGLGVLRQETLLWADGTELEGASVSRSSSLKSHRQGTQVIGAASGILFHLSPRPSQPLPEPFLPLQPGSAAAFTGSLKPSSRHLRSPAGGFPPFLSLCPNLHAPLGHLVTTTPAQPSLLVQTSPLLPQPGQAYLFQQAVPAYSGPWGAKGTFVLLSSTQQVPGSNHGPSGRAPFILIHKDSERPLRFPVSRWAPREIHTSRHRTSIKRYIMDLVVQRRDRCSQAPTARALTWLRTMAQHSPRSLPRRAEATRTGGSLHHRQLPGTVHPPRSSLHGHLPGKKQSQGSGTLSPEARGGRRNAFLDPELQLHSTEQEHIVRPRSTSCVN</sequence>
<feature type="region of interest" description="Disordered" evidence="1">
    <location>
        <begin position="57"/>
        <end position="100"/>
    </location>
</feature>
<feature type="region of interest" description="Disordered" evidence="1">
    <location>
        <begin position="814"/>
        <end position="903"/>
    </location>
</feature>
<protein>
    <submittedName>
        <fullName evidence="2">Uncharacterized protein</fullName>
    </submittedName>
</protein>
<comment type="caution">
    <text evidence="2">The sequence shown here is derived from an EMBL/GenBank/DDBJ whole genome shotgun (WGS) entry which is preliminary data.</text>
</comment>
<accession>A0A5N4D7U8</accession>
<dbReference type="Proteomes" id="UP000299084">
    <property type="component" value="Unassembled WGS sequence"/>
</dbReference>
<dbReference type="EMBL" id="JWIN03000015">
    <property type="protein sequence ID" value="KAB1267213.1"/>
    <property type="molecule type" value="Genomic_DNA"/>
</dbReference>
<evidence type="ECO:0000313" key="2">
    <source>
        <dbReference type="EMBL" id="KAB1267213.1"/>
    </source>
</evidence>
<reference evidence="2 3" key="1">
    <citation type="journal article" date="2019" name="Mol. Ecol. Resour.">
        <title>Improving Illumina assemblies with Hi-C and long reads: an example with the North African dromedary.</title>
        <authorList>
            <person name="Elbers J.P."/>
            <person name="Rogers M.F."/>
            <person name="Perelman P.L."/>
            <person name="Proskuryakova A.A."/>
            <person name="Serdyukova N.A."/>
            <person name="Johnson W.E."/>
            <person name="Horin P."/>
            <person name="Corander J."/>
            <person name="Murphy D."/>
            <person name="Burger P.A."/>
        </authorList>
    </citation>
    <scope>NUCLEOTIDE SEQUENCE [LARGE SCALE GENOMIC DNA]</scope>
    <source>
        <strain evidence="2">Drom800</strain>
        <tissue evidence="2">Blood</tissue>
    </source>
</reference>
<feature type="compositionally biased region" description="Polar residues" evidence="1">
    <location>
        <begin position="412"/>
        <end position="425"/>
    </location>
</feature>
<feature type="region of interest" description="Disordered" evidence="1">
    <location>
        <begin position="412"/>
        <end position="431"/>
    </location>
</feature>
<keyword evidence="3" id="KW-1185">Reference proteome</keyword>
<evidence type="ECO:0000256" key="1">
    <source>
        <dbReference type="SAM" id="MobiDB-lite"/>
    </source>
</evidence>